<evidence type="ECO:0000259" key="7">
    <source>
        <dbReference type="Pfam" id="PF06271"/>
    </source>
</evidence>
<proteinExistence type="predicted"/>
<keyword evidence="9" id="KW-1185">Reference proteome</keyword>
<comment type="caution">
    <text evidence="8">The sequence shown here is derived from an EMBL/GenBank/DDBJ whole genome shotgun (WGS) entry which is preliminary data.</text>
</comment>
<dbReference type="PANTHER" id="PTHR36115">
    <property type="entry name" value="PROLINE-RICH ANTIGEN HOMOLOG-RELATED"/>
    <property type="match status" value="1"/>
</dbReference>
<feature type="transmembrane region" description="Helical" evidence="6">
    <location>
        <begin position="63"/>
        <end position="85"/>
    </location>
</feature>
<protein>
    <submittedName>
        <fullName evidence="8">Putative RDD family membrane protein YckC</fullName>
    </submittedName>
</protein>
<dbReference type="Pfam" id="PF06271">
    <property type="entry name" value="RDD"/>
    <property type="match status" value="1"/>
</dbReference>
<dbReference type="Proteomes" id="UP000239485">
    <property type="component" value="Unassembled WGS sequence"/>
</dbReference>
<name>A0A2S6IKG0_9ACTN</name>
<dbReference type="InterPro" id="IPR051791">
    <property type="entry name" value="Pra-immunoreactive"/>
</dbReference>
<organism evidence="8 9">
    <name type="scientific">Kineococcus xinjiangensis</name>
    <dbReference type="NCBI Taxonomy" id="512762"/>
    <lineage>
        <taxon>Bacteria</taxon>
        <taxon>Bacillati</taxon>
        <taxon>Actinomycetota</taxon>
        <taxon>Actinomycetes</taxon>
        <taxon>Kineosporiales</taxon>
        <taxon>Kineosporiaceae</taxon>
        <taxon>Kineococcus</taxon>
    </lineage>
</organism>
<keyword evidence="3 6" id="KW-0812">Transmembrane</keyword>
<accession>A0A2S6IKG0</accession>
<evidence type="ECO:0000256" key="3">
    <source>
        <dbReference type="ARBA" id="ARBA00022692"/>
    </source>
</evidence>
<dbReference type="InterPro" id="IPR010432">
    <property type="entry name" value="RDD"/>
</dbReference>
<dbReference type="AlphaFoldDB" id="A0A2S6IKG0"/>
<evidence type="ECO:0000313" key="9">
    <source>
        <dbReference type="Proteomes" id="UP000239485"/>
    </source>
</evidence>
<feature type="domain" description="RDD" evidence="7">
    <location>
        <begin position="15"/>
        <end position="175"/>
    </location>
</feature>
<dbReference type="OrthoDB" id="9774993at2"/>
<evidence type="ECO:0000313" key="8">
    <source>
        <dbReference type="EMBL" id="PPK94640.1"/>
    </source>
</evidence>
<reference evidence="8 9" key="1">
    <citation type="submission" date="2018-02" db="EMBL/GenBank/DDBJ databases">
        <title>Genomic Encyclopedia of Archaeal and Bacterial Type Strains, Phase II (KMG-II): from individual species to whole genera.</title>
        <authorList>
            <person name="Goeker M."/>
        </authorList>
    </citation>
    <scope>NUCLEOTIDE SEQUENCE [LARGE SCALE GENOMIC DNA]</scope>
    <source>
        <strain evidence="8 9">DSM 22857</strain>
    </source>
</reference>
<feature type="transmembrane region" description="Helical" evidence="6">
    <location>
        <begin position="147"/>
        <end position="164"/>
    </location>
</feature>
<evidence type="ECO:0000256" key="4">
    <source>
        <dbReference type="ARBA" id="ARBA00022989"/>
    </source>
</evidence>
<keyword evidence="4 6" id="KW-1133">Transmembrane helix</keyword>
<sequence>MVDTRRPSPQPLAAAPFWRRLTARVIDLLLALPLTFLLIVPLSIVASPVYIPMDKNSAAYDTVVAVMGTTAYFLAYVLLEWFLLVRRDGQTLGKGLLGLRVVSDRGGATLTVTSSFVRLLVLFAPFVLLSAAGNDETGDVWDTLSDVGLLTVLASLLMALVPAARRRAVHDLAAGSRVVRAPVRGIALKQDVRMMIPGKVDLTKR</sequence>
<evidence type="ECO:0000256" key="2">
    <source>
        <dbReference type="ARBA" id="ARBA00022475"/>
    </source>
</evidence>
<dbReference type="EMBL" id="PTJD01000007">
    <property type="protein sequence ID" value="PPK94640.1"/>
    <property type="molecule type" value="Genomic_DNA"/>
</dbReference>
<evidence type="ECO:0000256" key="1">
    <source>
        <dbReference type="ARBA" id="ARBA00004651"/>
    </source>
</evidence>
<evidence type="ECO:0000256" key="6">
    <source>
        <dbReference type="SAM" id="Phobius"/>
    </source>
</evidence>
<keyword evidence="2" id="KW-1003">Cell membrane</keyword>
<gene>
    <name evidence="8" type="ORF">CLV92_107143</name>
</gene>
<comment type="subcellular location">
    <subcellularLocation>
        <location evidence="1">Cell membrane</location>
        <topology evidence="1">Multi-pass membrane protein</topology>
    </subcellularLocation>
</comment>
<dbReference type="PANTHER" id="PTHR36115:SF6">
    <property type="entry name" value="PROLINE-RICH ANTIGEN HOMOLOG"/>
    <property type="match status" value="1"/>
</dbReference>
<dbReference type="RefSeq" id="WP_104432949.1">
    <property type="nucleotide sequence ID" value="NZ_PTJD01000007.1"/>
</dbReference>
<feature type="transmembrane region" description="Helical" evidence="6">
    <location>
        <begin position="106"/>
        <end position="127"/>
    </location>
</feature>
<keyword evidence="5 6" id="KW-0472">Membrane</keyword>
<feature type="transmembrane region" description="Helical" evidence="6">
    <location>
        <begin position="28"/>
        <end position="51"/>
    </location>
</feature>
<dbReference type="GO" id="GO:0005886">
    <property type="term" value="C:plasma membrane"/>
    <property type="evidence" value="ECO:0007669"/>
    <property type="project" value="UniProtKB-SubCell"/>
</dbReference>
<evidence type="ECO:0000256" key="5">
    <source>
        <dbReference type="ARBA" id="ARBA00023136"/>
    </source>
</evidence>